<dbReference type="PANTHER" id="PTHR21666">
    <property type="entry name" value="PEPTIDASE-RELATED"/>
    <property type="match status" value="1"/>
</dbReference>
<dbReference type="InterPro" id="IPR050570">
    <property type="entry name" value="Cell_wall_metabolism_enzyme"/>
</dbReference>
<feature type="coiled-coil region" evidence="2">
    <location>
        <begin position="188"/>
        <end position="250"/>
    </location>
</feature>
<accession>A0A4U0FB29</accession>
<keyword evidence="7" id="KW-1185">Reference proteome</keyword>
<dbReference type="Pfam" id="PF24568">
    <property type="entry name" value="CC_PcsB"/>
    <property type="match status" value="1"/>
</dbReference>
<evidence type="ECO:0000313" key="7">
    <source>
        <dbReference type="Proteomes" id="UP000309673"/>
    </source>
</evidence>
<feature type="coiled-coil region" evidence="2">
    <location>
        <begin position="23"/>
        <end position="117"/>
    </location>
</feature>
<evidence type="ECO:0000256" key="2">
    <source>
        <dbReference type="SAM" id="Coils"/>
    </source>
</evidence>
<comment type="caution">
    <text evidence="6">The sequence shown here is derived from an EMBL/GenBank/DDBJ whole genome shotgun (WGS) entry which is preliminary data.</text>
</comment>
<protein>
    <submittedName>
        <fullName evidence="6">Uncharacterized protein</fullName>
    </submittedName>
</protein>
<dbReference type="OrthoDB" id="9805799at2"/>
<evidence type="ECO:0000259" key="4">
    <source>
        <dbReference type="Pfam" id="PF01551"/>
    </source>
</evidence>
<dbReference type="PANTHER" id="PTHR21666:SF289">
    <property type="entry name" value="L-ALA--D-GLU ENDOPEPTIDASE"/>
    <property type="match status" value="1"/>
</dbReference>
<dbReference type="Gene3D" id="2.70.70.10">
    <property type="entry name" value="Glucose Permease (Domain IIA)"/>
    <property type="match status" value="1"/>
</dbReference>
<dbReference type="InterPro" id="IPR057309">
    <property type="entry name" value="PcsB_CC"/>
</dbReference>
<proteinExistence type="predicted"/>
<keyword evidence="2" id="KW-0175">Coiled coil</keyword>
<gene>
    <name evidence="6" type="ORF">E5161_12365</name>
</gene>
<evidence type="ECO:0000259" key="5">
    <source>
        <dbReference type="Pfam" id="PF24568"/>
    </source>
</evidence>
<evidence type="ECO:0000256" key="3">
    <source>
        <dbReference type="SAM" id="SignalP"/>
    </source>
</evidence>
<dbReference type="InterPro" id="IPR011055">
    <property type="entry name" value="Dup_hybrid_motif"/>
</dbReference>
<dbReference type="Pfam" id="PF01551">
    <property type="entry name" value="Peptidase_M23"/>
    <property type="match status" value="1"/>
</dbReference>
<evidence type="ECO:0000256" key="1">
    <source>
        <dbReference type="ARBA" id="ARBA00022729"/>
    </source>
</evidence>
<evidence type="ECO:0000313" key="6">
    <source>
        <dbReference type="EMBL" id="TJY42043.1"/>
    </source>
</evidence>
<dbReference type="SUPFAM" id="SSF51261">
    <property type="entry name" value="Duplicated hybrid motif"/>
    <property type="match status" value="1"/>
</dbReference>
<dbReference type="GO" id="GO:0004222">
    <property type="term" value="F:metalloendopeptidase activity"/>
    <property type="evidence" value="ECO:0007669"/>
    <property type="project" value="TreeGrafter"/>
</dbReference>
<organism evidence="6 7">
    <name type="scientific">Cohnella pontilimi</name>
    <dbReference type="NCBI Taxonomy" id="2564100"/>
    <lineage>
        <taxon>Bacteria</taxon>
        <taxon>Bacillati</taxon>
        <taxon>Bacillota</taxon>
        <taxon>Bacilli</taxon>
        <taxon>Bacillales</taxon>
        <taxon>Paenibacillaceae</taxon>
        <taxon>Cohnella</taxon>
    </lineage>
</organism>
<sequence length="391" mass="43499">MKRKIVLTLAVLLVAVLVTQPYQGKAATQLDKINKQIKDLQNEMNRKAQLKKNAEKSVKVLTGKKEATKEEIDALMSQIDKVGKDLMQTENKISDTEQKLQQTGLELEEAMKREEETGNQLDTRLQVMYKNGAVSYMDVLLSSTSFGDFLTRFDAMESITIQTRDVLNEKKAARELVAKKQQEVADELMKVKALYEQMADQKADLESKENAKEKMVAKLNAQIVESEDISDEAEKELMDMAKKMAKLQAEKNKAKTYYTGGKLAVPLHTSYRLSSPFGYRIHPITGAKKLHTGLDMAAPQGTPIYAAESGVVLVAQWWSGYGNCIIINHGGGLWTLYGHIKNGGILVEKGQTVKRGEKIALVGSTGNSTGPHLHFEVRKNETPVDPAPYLK</sequence>
<dbReference type="AlphaFoldDB" id="A0A4U0FB29"/>
<feature type="signal peptide" evidence="3">
    <location>
        <begin position="1"/>
        <end position="26"/>
    </location>
</feature>
<reference evidence="6 7" key="1">
    <citation type="submission" date="2019-04" db="EMBL/GenBank/DDBJ databases">
        <title>Cohnella sp. nov., isolated from soil.</title>
        <authorList>
            <person name="Kim W."/>
        </authorList>
    </citation>
    <scope>NUCLEOTIDE SEQUENCE [LARGE SCALE GENOMIC DNA]</scope>
    <source>
        <strain evidence="6 7">CAU 1483</strain>
    </source>
</reference>
<keyword evidence="1 3" id="KW-0732">Signal</keyword>
<name>A0A4U0FB29_9BACL</name>
<dbReference type="Gene3D" id="6.10.250.3150">
    <property type="match status" value="1"/>
</dbReference>
<dbReference type="EMBL" id="SUPK01000005">
    <property type="protein sequence ID" value="TJY42043.1"/>
    <property type="molecule type" value="Genomic_DNA"/>
</dbReference>
<dbReference type="CDD" id="cd12797">
    <property type="entry name" value="M23_peptidase"/>
    <property type="match status" value="1"/>
</dbReference>
<dbReference type="InterPro" id="IPR016047">
    <property type="entry name" value="M23ase_b-sheet_dom"/>
</dbReference>
<feature type="domain" description="Peptidoglycan hydrolase PcsB coiled-coil" evidence="5">
    <location>
        <begin position="109"/>
        <end position="180"/>
    </location>
</feature>
<dbReference type="FunFam" id="2.70.70.10:FF:000006">
    <property type="entry name" value="M23 family peptidase"/>
    <property type="match status" value="1"/>
</dbReference>
<dbReference type="Proteomes" id="UP000309673">
    <property type="component" value="Unassembled WGS sequence"/>
</dbReference>
<feature type="chain" id="PRO_5020256163" evidence="3">
    <location>
        <begin position="27"/>
        <end position="391"/>
    </location>
</feature>
<feature type="domain" description="M23ase beta-sheet core" evidence="4">
    <location>
        <begin position="290"/>
        <end position="386"/>
    </location>
</feature>